<evidence type="ECO:0000256" key="1">
    <source>
        <dbReference type="SAM" id="Phobius"/>
    </source>
</evidence>
<dbReference type="VEuPathDB" id="TrichDB:TRFO_10507"/>
<protein>
    <submittedName>
        <fullName evidence="2">Uncharacterized protein</fullName>
    </submittedName>
</protein>
<comment type="caution">
    <text evidence="2">The sequence shown here is derived from an EMBL/GenBank/DDBJ whole genome shotgun (WGS) entry which is preliminary data.</text>
</comment>
<keyword evidence="1" id="KW-1133">Transmembrane helix</keyword>
<proteinExistence type="predicted"/>
<evidence type="ECO:0000313" key="2">
    <source>
        <dbReference type="EMBL" id="OHS95376.1"/>
    </source>
</evidence>
<dbReference type="AlphaFoldDB" id="A0A1J4J8B0"/>
<feature type="transmembrane region" description="Helical" evidence="1">
    <location>
        <begin position="6"/>
        <end position="27"/>
    </location>
</feature>
<keyword evidence="1" id="KW-0472">Membrane</keyword>
<sequence>MGFADYLAVVASILLLIVFVFLLYVLYDLLQSIPDAKSDPYRKATEALYDIKKNLIHVHSDSQNNKNIQIVMAALENQTIASKVHKILYNSSFYDSFAYGIAVRSSFCKVDIHREIVNNMAKILIKMVNESSYTYACNTNFIRDYIPSCFSEDDNLNTIFELVHVMARSNCQAEVVGELIEVAKKTELLNLKMEIFKVISKLDSKENRKLCQVAEHVSEFIDDFDEAQKAEFCQISKINKCQILEDPNIVDNCKSIEKEL</sequence>
<accession>A0A1J4J8B0</accession>
<keyword evidence="3" id="KW-1185">Reference proteome</keyword>
<name>A0A1J4J8B0_9EUKA</name>
<dbReference type="RefSeq" id="XP_068348513.1">
    <property type="nucleotide sequence ID" value="XM_068495497.1"/>
</dbReference>
<keyword evidence="1" id="KW-0812">Transmembrane</keyword>
<organism evidence="2 3">
    <name type="scientific">Tritrichomonas foetus</name>
    <dbReference type="NCBI Taxonomy" id="1144522"/>
    <lineage>
        <taxon>Eukaryota</taxon>
        <taxon>Metamonada</taxon>
        <taxon>Parabasalia</taxon>
        <taxon>Tritrichomonadida</taxon>
        <taxon>Tritrichomonadidae</taxon>
        <taxon>Tritrichomonas</taxon>
    </lineage>
</organism>
<gene>
    <name evidence="2" type="ORF">TRFO_10507</name>
</gene>
<reference evidence="2" key="1">
    <citation type="submission" date="2016-10" db="EMBL/GenBank/DDBJ databases">
        <authorList>
            <person name="Benchimol M."/>
            <person name="Almeida L.G."/>
            <person name="Vasconcelos A.T."/>
            <person name="Perreira-Neves A."/>
            <person name="Rosa I.A."/>
            <person name="Tasca T."/>
            <person name="Bogo M.R."/>
            <person name="de Souza W."/>
        </authorList>
    </citation>
    <scope>NUCLEOTIDE SEQUENCE [LARGE SCALE GENOMIC DNA]</scope>
    <source>
        <strain evidence="2">K</strain>
    </source>
</reference>
<evidence type="ECO:0000313" key="3">
    <source>
        <dbReference type="Proteomes" id="UP000179807"/>
    </source>
</evidence>
<dbReference type="GeneID" id="94830201"/>
<dbReference type="EMBL" id="MLAK01001248">
    <property type="protein sequence ID" value="OHS95376.1"/>
    <property type="molecule type" value="Genomic_DNA"/>
</dbReference>
<dbReference type="Proteomes" id="UP000179807">
    <property type="component" value="Unassembled WGS sequence"/>
</dbReference>